<name>M6FBT7_9LEPT</name>
<protein>
    <submittedName>
        <fullName evidence="1">Uncharacterized protein</fullName>
    </submittedName>
</protein>
<sequence length="54" mass="6636">MFDVKNLKREFLTQIARFKNDLKSKISQFYVGFRFIKPNFSVKNEMWELPHIRV</sequence>
<accession>M6FBT7</accession>
<comment type="caution">
    <text evidence="1">The sequence shown here is derived from an EMBL/GenBank/DDBJ whole genome shotgun (WGS) entry which is preliminary data.</text>
</comment>
<organism evidence="1 2">
    <name type="scientific">Leptospira kirschneri serovar Bulgarica str. Nikolaevo</name>
    <dbReference type="NCBI Taxonomy" id="1240687"/>
    <lineage>
        <taxon>Bacteria</taxon>
        <taxon>Pseudomonadati</taxon>
        <taxon>Spirochaetota</taxon>
        <taxon>Spirochaetia</taxon>
        <taxon>Leptospirales</taxon>
        <taxon>Leptospiraceae</taxon>
        <taxon>Leptospira</taxon>
    </lineage>
</organism>
<proteinExistence type="predicted"/>
<reference evidence="1 2" key="1">
    <citation type="submission" date="2013-01" db="EMBL/GenBank/DDBJ databases">
        <authorList>
            <person name="Harkins D.M."/>
            <person name="Durkin A.S."/>
            <person name="Brinkac L.M."/>
            <person name="Haft D.H."/>
            <person name="Selengut J.D."/>
            <person name="Sanka R."/>
            <person name="DePew J."/>
            <person name="Purushe J."/>
            <person name="Galloway R.L."/>
            <person name="Vinetz J.M."/>
            <person name="Sutton G.G."/>
            <person name="Nierman W.C."/>
            <person name="Fouts D.E."/>
        </authorList>
    </citation>
    <scope>NUCLEOTIDE SEQUENCE [LARGE SCALE GENOMIC DNA]</scope>
    <source>
        <strain evidence="1 2">Nikolaevo</strain>
    </source>
</reference>
<gene>
    <name evidence="1" type="ORF">LEP1GSC008_0314</name>
</gene>
<dbReference type="EMBL" id="ANCE01000216">
    <property type="protein sequence ID" value="EMK20286.1"/>
    <property type="molecule type" value="Genomic_DNA"/>
</dbReference>
<dbReference type="Proteomes" id="UP000011980">
    <property type="component" value="Unassembled WGS sequence"/>
</dbReference>
<evidence type="ECO:0000313" key="2">
    <source>
        <dbReference type="Proteomes" id="UP000011980"/>
    </source>
</evidence>
<dbReference type="PATRIC" id="fig|1240687.3.peg.4524"/>
<evidence type="ECO:0000313" key="1">
    <source>
        <dbReference type="EMBL" id="EMK20286.1"/>
    </source>
</evidence>
<dbReference type="AlphaFoldDB" id="M6FBT7"/>